<gene>
    <name evidence="8" type="ORF">METZ01_LOCUS310318</name>
</gene>
<feature type="domain" description="DNA translocase FtsK 4TM region" evidence="7">
    <location>
        <begin position="6"/>
        <end position="162"/>
    </location>
</feature>
<comment type="subcellular location">
    <subcellularLocation>
        <location evidence="1">Cell membrane</location>
        <topology evidence="1">Multi-pass membrane protein</topology>
    </subcellularLocation>
</comment>
<keyword evidence="5 6" id="KW-0472">Membrane</keyword>
<name>A0A382N8F7_9ZZZZ</name>
<evidence type="ECO:0000256" key="6">
    <source>
        <dbReference type="SAM" id="Phobius"/>
    </source>
</evidence>
<dbReference type="Pfam" id="PF13491">
    <property type="entry name" value="FtsK_4TM"/>
    <property type="match status" value="1"/>
</dbReference>
<dbReference type="GO" id="GO:0005886">
    <property type="term" value="C:plasma membrane"/>
    <property type="evidence" value="ECO:0007669"/>
    <property type="project" value="UniProtKB-SubCell"/>
</dbReference>
<feature type="transmembrane region" description="Helical" evidence="6">
    <location>
        <begin position="51"/>
        <end position="78"/>
    </location>
</feature>
<dbReference type="InterPro" id="IPR025199">
    <property type="entry name" value="FtsK_4TM"/>
</dbReference>
<feature type="non-terminal residue" evidence="8">
    <location>
        <position position="162"/>
    </location>
</feature>
<accession>A0A382N8F7</accession>
<dbReference type="AlphaFoldDB" id="A0A382N8F7"/>
<proteinExistence type="predicted"/>
<evidence type="ECO:0000256" key="1">
    <source>
        <dbReference type="ARBA" id="ARBA00004651"/>
    </source>
</evidence>
<evidence type="ECO:0000256" key="5">
    <source>
        <dbReference type="ARBA" id="ARBA00023136"/>
    </source>
</evidence>
<protein>
    <recommendedName>
        <fullName evidence="7">DNA translocase FtsK 4TM region domain-containing protein</fullName>
    </recommendedName>
</protein>
<sequence length="162" mass="17805">MDLGWIGILMIAVSVLYILSLLSYDPSDPPLNNPIDPADGYQNMIGPVGAYLSWISFMAIGFAAYMVPLLLLFFGAAFLHPFFFHLRQSWKEPVAAVVYLLGLMGLLQELDKNFGLAFWADGFQLGGVVAQSIIYPVFHTFGTAGAIIIYTALILASLYFLT</sequence>
<dbReference type="EMBL" id="UINC01098722">
    <property type="protein sequence ID" value="SVC57464.1"/>
    <property type="molecule type" value="Genomic_DNA"/>
</dbReference>
<feature type="transmembrane region" description="Helical" evidence="6">
    <location>
        <begin position="6"/>
        <end position="24"/>
    </location>
</feature>
<keyword evidence="3 6" id="KW-0812">Transmembrane</keyword>
<evidence type="ECO:0000256" key="3">
    <source>
        <dbReference type="ARBA" id="ARBA00022692"/>
    </source>
</evidence>
<keyword evidence="2" id="KW-1003">Cell membrane</keyword>
<evidence type="ECO:0000259" key="7">
    <source>
        <dbReference type="Pfam" id="PF13491"/>
    </source>
</evidence>
<evidence type="ECO:0000313" key="8">
    <source>
        <dbReference type="EMBL" id="SVC57464.1"/>
    </source>
</evidence>
<reference evidence="8" key="1">
    <citation type="submission" date="2018-05" db="EMBL/GenBank/DDBJ databases">
        <authorList>
            <person name="Lanie J.A."/>
            <person name="Ng W.-L."/>
            <person name="Kazmierczak K.M."/>
            <person name="Andrzejewski T.M."/>
            <person name="Davidsen T.M."/>
            <person name="Wayne K.J."/>
            <person name="Tettelin H."/>
            <person name="Glass J.I."/>
            <person name="Rusch D."/>
            <person name="Podicherti R."/>
            <person name="Tsui H.-C.T."/>
            <person name="Winkler M.E."/>
        </authorList>
    </citation>
    <scope>NUCLEOTIDE SEQUENCE</scope>
</reference>
<keyword evidence="4 6" id="KW-1133">Transmembrane helix</keyword>
<organism evidence="8">
    <name type="scientific">marine metagenome</name>
    <dbReference type="NCBI Taxonomy" id="408172"/>
    <lineage>
        <taxon>unclassified sequences</taxon>
        <taxon>metagenomes</taxon>
        <taxon>ecological metagenomes</taxon>
    </lineage>
</organism>
<evidence type="ECO:0000256" key="4">
    <source>
        <dbReference type="ARBA" id="ARBA00022989"/>
    </source>
</evidence>
<evidence type="ECO:0000256" key="2">
    <source>
        <dbReference type="ARBA" id="ARBA00022475"/>
    </source>
</evidence>
<feature type="transmembrane region" description="Helical" evidence="6">
    <location>
        <begin position="141"/>
        <end position="161"/>
    </location>
</feature>